<dbReference type="AlphaFoldDB" id="A0A6I0EYF0"/>
<comment type="caution">
    <text evidence="2">The sequence shown here is derived from an EMBL/GenBank/DDBJ whole genome shotgun (WGS) entry which is preliminary data.</text>
</comment>
<evidence type="ECO:0000256" key="1">
    <source>
        <dbReference type="SAM" id="MobiDB-lite"/>
    </source>
</evidence>
<dbReference type="OrthoDB" id="1680784at2"/>
<reference evidence="2 3" key="1">
    <citation type="submission" date="2019-10" db="EMBL/GenBank/DDBJ databases">
        <title>Whole-genome sequence of the extremophile Heliorestis acidaminivorans DSM 24790.</title>
        <authorList>
            <person name="Kyndt J.A."/>
            <person name="Meyer T.E."/>
        </authorList>
    </citation>
    <scope>NUCLEOTIDE SEQUENCE [LARGE SCALE GENOMIC DNA]</scope>
    <source>
        <strain evidence="2 3">DSM 24790</strain>
    </source>
</reference>
<dbReference type="Gene3D" id="1.10.287.4300">
    <property type="entry name" value="Stage III sporulation protein AH-like"/>
    <property type="match status" value="1"/>
</dbReference>
<evidence type="ECO:0000313" key="2">
    <source>
        <dbReference type="EMBL" id="KAB2951675.1"/>
    </source>
</evidence>
<dbReference type="EMBL" id="WBXO01000010">
    <property type="protein sequence ID" value="KAB2951675.1"/>
    <property type="molecule type" value="Genomic_DNA"/>
</dbReference>
<keyword evidence="3" id="KW-1185">Reference proteome</keyword>
<feature type="compositionally biased region" description="Low complexity" evidence="1">
    <location>
        <begin position="121"/>
        <end position="130"/>
    </location>
</feature>
<dbReference type="RefSeq" id="WP_151621117.1">
    <property type="nucleotide sequence ID" value="NZ_WBXO01000010.1"/>
</dbReference>
<dbReference type="InterPro" id="IPR038503">
    <property type="entry name" value="SpoIIIAH_sf"/>
</dbReference>
<sequence>MDKKSPFSKKSSNFRKSLKTKRSLVPPRFMLLVVALTAIFIIGLTFKSSHFLGDKTFSYMLNKFDSEQESKIAQHTEMALADLDAYPSRLDETIFAGKRAKELDKEKMVEEALAPIEESKQPAQEQGQQQSSANDGLPKALSDLQGSLQNHNFFAEYRIERERNRSQQIELLREIVNNSHSADSTRQEAQETLLSMTDLMRKELEAEKIIIAQGHQDAVVLIQPESVSVVVSKESTDDSKSKIIDIVSSITGRAPSAIAIMTQ</sequence>
<organism evidence="2 3">
    <name type="scientific">Heliorestis acidaminivorans</name>
    <dbReference type="NCBI Taxonomy" id="553427"/>
    <lineage>
        <taxon>Bacteria</taxon>
        <taxon>Bacillati</taxon>
        <taxon>Bacillota</taxon>
        <taxon>Clostridia</taxon>
        <taxon>Eubacteriales</taxon>
        <taxon>Heliobacteriaceae</taxon>
        <taxon>Heliorestis</taxon>
    </lineage>
</organism>
<evidence type="ECO:0000313" key="3">
    <source>
        <dbReference type="Proteomes" id="UP000468766"/>
    </source>
</evidence>
<feature type="region of interest" description="Disordered" evidence="1">
    <location>
        <begin position="116"/>
        <end position="142"/>
    </location>
</feature>
<gene>
    <name evidence="2" type="ORF">F9B85_11630</name>
</gene>
<dbReference type="Proteomes" id="UP000468766">
    <property type="component" value="Unassembled WGS sequence"/>
</dbReference>
<dbReference type="InterPro" id="IPR024232">
    <property type="entry name" value="SpoIIIAH"/>
</dbReference>
<accession>A0A6I0EYF0</accession>
<name>A0A6I0EYF0_9FIRM</name>
<protein>
    <submittedName>
        <fullName evidence="2">SpoIIIAH-like family protein</fullName>
    </submittedName>
</protein>
<dbReference type="Pfam" id="PF12685">
    <property type="entry name" value="SpoIIIAH"/>
    <property type="match status" value="1"/>
</dbReference>
<proteinExistence type="predicted"/>